<evidence type="ECO:0000313" key="4">
    <source>
        <dbReference type="Proteomes" id="UP001597383"/>
    </source>
</evidence>
<feature type="signal peptide" evidence="2">
    <location>
        <begin position="1"/>
        <end position="24"/>
    </location>
</feature>
<feature type="region of interest" description="Disordered" evidence="1">
    <location>
        <begin position="26"/>
        <end position="58"/>
    </location>
</feature>
<sequence length="428" mass="48840">MQKYFKLIMVILFSGLLLIGCSSDDDTTEPVQGNSDSGTNEGESDSNTEENDSNSEVGEPIVTEIHSLQEEEDISRDNISINYDGSVVFFNLEDDTGEDEERTPYFYYNGDMIDASSIDSFTDCIFSMKESDTIYFTGSCKDENETRVSVVYDITENTITHSTDSDRNLKVLNDGRVLFTVEYSEDGTIYELTEDGEEPFIEIEDMPTILGFNFDHNGEVFFIYGANDENWNSYVYDTTSDSEPVPFQSVPDDDEATTVEGRISPDGKYIMYRYRGVTGGKHYNYVDSYIYDRDTEEEIQLGHGFEMNFVRPNGYVIDEIREYGQVIFNVDTNTWLGPDTADITYFDSTYKDEYLDDTDSDDFQRSSFVALSGDGETVLTLDRFRALGEDDEDFSKLQTISTENYIQFLEEYDIEIDFEPSPFNENGA</sequence>
<organism evidence="3 4">
    <name type="scientific">Ornithinibacillus salinisoli</name>
    <dbReference type="NCBI Taxonomy" id="1848459"/>
    <lineage>
        <taxon>Bacteria</taxon>
        <taxon>Bacillati</taxon>
        <taxon>Bacillota</taxon>
        <taxon>Bacilli</taxon>
        <taxon>Bacillales</taxon>
        <taxon>Bacillaceae</taxon>
        <taxon>Ornithinibacillus</taxon>
    </lineage>
</organism>
<gene>
    <name evidence="3" type="ORF">ACFSJF_20500</name>
</gene>
<accession>A0ABW4W6B2</accession>
<evidence type="ECO:0000256" key="1">
    <source>
        <dbReference type="SAM" id="MobiDB-lite"/>
    </source>
</evidence>
<dbReference type="InterPro" id="IPR011042">
    <property type="entry name" value="6-blade_b-propeller_TolB-like"/>
</dbReference>
<evidence type="ECO:0008006" key="5">
    <source>
        <dbReference type="Google" id="ProtNLM"/>
    </source>
</evidence>
<feature type="compositionally biased region" description="Polar residues" evidence="1">
    <location>
        <begin position="29"/>
        <end position="38"/>
    </location>
</feature>
<proteinExistence type="predicted"/>
<dbReference type="Gene3D" id="2.120.10.30">
    <property type="entry name" value="TolB, C-terminal domain"/>
    <property type="match status" value="1"/>
</dbReference>
<dbReference type="SUPFAM" id="SSF82171">
    <property type="entry name" value="DPP6 N-terminal domain-like"/>
    <property type="match status" value="1"/>
</dbReference>
<protein>
    <recommendedName>
        <fullName evidence="5">DUF5050 domain-containing protein</fullName>
    </recommendedName>
</protein>
<dbReference type="PROSITE" id="PS51257">
    <property type="entry name" value="PROKAR_LIPOPROTEIN"/>
    <property type="match status" value="1"/>
</dbReference>
<dbReference type="Proteomes" id="UP001597383">
    <property type="component" value="Unassembled WGS sequence"/>
</dbReference>
<evidence type="ECO:0000256" key="2">
    <source>
        <dbReference type="SAM" id="SignalP"/>
    </source>
</evidence>
<keyword evidence="2" id="KW-0732">Signal</keyword>
<dbReference type="RefSeq" id="WP_377558701.1">
    <property type="nucleotide sequence ID" value="NZ_JBHUHQ010000041.1"/>
</dbReference>
<reference evidence="4" key="1">
    <citation type="journal article" date="2019" name="Int. J. Syst. Evol. Microbiol.">
        <title>The Global Catalogue of Microorganisms (GCM) 10K type strain sequencing project: providing services to taxonomists for standard genome sequencing and annotation.</title>
        <authorList>
            <consortium name="The Broad Institute Genomics Platform"/>
            <consortium name="The Broad Institute Genome Sequencing Center for Infectious Disease"/>
            <person name="Wu L."/>
            <person name="Ma J."/>
        </authorList>
    </citation>
    <scope>NUCLEOTIDE SEQUENCE [LARGE SCALE GENOMIC DNA]</scope>
    <source>
        <strain evidence="4">R28</strain>
    </source>
</reference>
<feature type="chain" id="PRO_5047344668" description="DUF5050 domain-containing protein" evidence="2">
    <location>
        <begin position="25"/>
        <end position="428"/>
    </location>
</feature>
<name>A0ABW4W6B2_9BACI</name>
<evidence type="ECO:0000313" key="3">
    <source>
        <dbReference type="EMBL" id="MFD2046651.1"/>
    </source>
</evidence>
<keyword evidence="4" id="KW-1185">Reference proteome</keyword>
<feature type="compositionally biased region" description="Acidic residues" evidence="1">
    <location>
        <begin position="42"/>
        <end position="53"/>
    </location>
</feature>
<dbReference type="EMBL" id="JBHUHQ010000041">
    <property type="protein sequence ID" value="MFD2046651.1"/>
    <property type="molecule type" value="Genomic_DNA"/>
</dbReference>
<comment type="caution">
    <text evidence="3">The sequence shown here is derived from an EMBL/GenBank/DDBJ whole genome shotgun (WGS) entry which is preliminary data.</text>
</comment>